<dbReference type="EMBL" id="FAOZ01000016">
    <property type="protein sequence ID" value="CUU58004.1"/>
    <property type="molecule type" value="Genomic_DNA"/>
</dbReference>
<sequence length="228" mass="23319">MTGHPHSVAAELGPLPGPVTAVAAAAAAVVAAVHLVRLYGLLRSTPAGRLTLGHPVAGHPAEGHPVAGHTVADGWIEVAHVLVAAGMAVMFVGPPRLIGAWPFFAVYLALALVMLAMVVLHPHCGTPGVWSCCAMVVVESAAMACMSGAVGFAGWPLRTDGALGAWCVAVFAGACLVALVGLPARWAARTSARRITAWLVRAFPDPVVPRGTRLVMSGGMVLMFLGHV</sequence>
<evidence type="ECO:0000313" key="3">
    <source>
        <dbReference type="Proteomes" id="UP000198802"/>
    </source>
</evidence>
<proteinExistence type="predicted"/>
<gene>
    <name evidence="2" type="ORF">Ga0074812_11632</name>
</gene>
<accession>A0A0S4QRP6</accession>
<protein>
    <recommendedName>
        <fullName evidence="4">DUF5134 domain-containing protein</fullName>
    </recommendedName>
</protein>
<feature type="transmembrane region" description="Helical" evidence="1">
    <location>
        <begin position="20"/>
        <end position="40"/>
    </location>
</feature>
<reference evidence="3" key="1">
    <citation type="submission" date="2015-11" db="EMBL/GenBank/DDBJ databases">
        <authorList>
            <person name="Varghese N."/>
        </authorList>
    </citation>
    <scope>NUCLEOTIDE SEQUENCE [LARGE SCALE GENOMIC DNA]</scope>
    <source>
        <strain evidence="3">DSM 45899</strain>
    </source>
</reference>
<keyword evidence="1" id="KW-0812">Transmembrane</keyword>
<evidence type="ECO:0000313" key="2">
    <source>
        <dbReference type="EMBL" id="CUU58004.1"/>
    </source>
</evidence>
<name>A0A0S4QRP6_9ACTN</name>
<dbReference type="AlphaFoldDB" id="A0A0S4QRP6"/>
<feature type="transmembrane region" description="Helical" evidence="1">
    <location>
        <begin position="163"/>
        <end position="184"/>
    </location>
</feature>
<evidence type="ECO:0008006" key="4">
    <source>
        <dbReference type="Google" id="ProtNLM"/>
    </source>
</evidence>
<evidence type="ECO:0000256" key="1">
    <source>
        <dbReference type="SAM" id="Phobius"/>
    </source>
</evidence>
<dbReference type="InterPro" id="IPR033458">
    <property type="entry name" value="DUF5134"/>
</dbReference>
<dbReference type="Proteomes" id="UP000198802">
    <property type="component" value="Unassembled WGS sequence"/>
</dbReference>
<keyword evidence="1" id="KW-0472">Membrane</keyword>
<dbReference type="Pfam" id="PF17197">
    <property type="entry name" value="DUF5134"/>
    <property type="match status" value="1"/>
</dbReference>
<feature type="transmembrane region" description="Helical" evidence="1">
    <location>
        <begin position="98"/>
        <end position="120"/>
    </location>
</feature>
<organism evidence="2 3">
    <name type="scientific">Parafrankia irregularis</name>
    <dbReference type="NCBI Taxonomy" id="795642"/>
    <lineage>
        <taxon>Bacteria</taxon>
        <taxon>Bacillati</taxon>
        <taxon>Actinomycetota</taxon>
        <taxon>Actinomycetes</taxon>
        <taxon>Frankiales</taxon>
        <taxon>Frankiaceae</taxon>
        <taxon>Parafrankia</taxon>
    </lineage>
</organism>
<keyword evidence="1" id="KW-1133">Transmembrane helix</keyword>
<keyword evidence="3" id="KW-1185">Reference proteome</keyword>